<evidence type="ECO:0000313" key="1">
    <source>
        <dbReference type="Ensembl" id="ENSMNEP00000006153.1"/>
    </source>
</evidence>
<dbReference type="Proteomes" id="UP000233120">
    <property type="component" value="Unassembled WGS sequence"/>
</dbReference>
<evidence type="ECO:0000313" key="2">
    <source>
        <dbReference type="Proteomes" id="UP000233120"/>
    </source>
</evidence>
<name>A0A2K6B417_MACNE</name>
<keyword evidence="2" id="KW-1185">Reference proteome</keyword>
<dbReference type="AlphaFoldDB" id="A0A2K6B417"/>
<dbReference type="Ensembl" id="ENSMNET00000029704.1">
    <property type="protein sequence ID" value="ENSMNEP00000006153.1"/>
    <property type="gene ID" value="ENSMNEG00000027035.1"/>
</dbReference>
<protein>
    <submittedName>
        <fullName evidence="1">Uncharacterized protein</fullName>
    </submittedName>
</protein>
<dbReference type="OMA" id="HTDCICL"/>
<reference evidence="1" key="2">
    <citation type="submission" date="2025-09" db="UniProtKB">
        <authorList>
            <consortium name="Ensembl"/>
        </authorList>
    </citation>
    <scope>IDENTIFICATION</scope>
</reference>
<sequence length="101" mass="11723">MVHQKHTDCICSIIANLKQHLLLGNKTHNPLRNYHYISYHSEAEWIIHSFLYEMCMLSFSNEAVGFHVNSVIDSGCRLVILSMISVRNILTRTIEHNLFLP</sequence>
<dbReference type="GeneTree" id="ENSGT00910000147935"/>
<reference evidence="1" key="1">
    <citation type="submission" date="2025-08" db="UniProtKB">
        <authorList>
            <consortium name="Ensembl"/>
        </authorList>
    </citation>
    <scope>IDENTIFICATION</scope>
</reference>
<organism evidence="1 2">
    <name type="scientific">Macaca nemestrina</name>
    <name type="common">Pig-tailed macaque</name>
    <dbReference type="NCBI Taxonomy" id="9545"/>
    <lineage>
        <taxon>Eukaryota</taxon>
        <taxon>Metazoa</taxon>
        <taxon>Chordata</taxon>
        <taxon>Craniata</taxon>
        <taxon>Vertebrata</taxon>
        <taxon>Euteleostomi</taxon>
        <taxon>Mammalia</taxon>
        <taxon>Eutheria</taxon>
        <taxon>Euarchontoglires</taxon>
        <taxon>Primates</taxon>
        <taxon>Haplorrhini</taxon>
        <taxon>Catarrhini</taxon>
        <taxon>Cercopithecidae</taxon>
        <taxon>Cercopithecinae</taxon>
        <taxon>Macaca</taxon>
    </lineage>
</organism>
<accession>A0A2K6B417</accession>
<proteinExistence type="predicted"/>